<proteinExistence type="predicted"/>
<evidence type="ECO:0000313" key="2">
    <source>
        <dbReference type="Proteomes" id="UP001227230"/>
    </source>
</evidence>
<dbReference type="Proteomes" id="UP001227230">
    <property type="component" value="Chromosome 17"/>
</dbReference>
<sequence length="378" mass="41850">MPSLMASSAILHFSPSSSLLLSRKICRPSVFTAAQFPRSLTIKASTSLDYSNVSVIDKSAAPSKTNNWKWKFEDNSINIYYEEYEKESSDPPKDILMIPTISDVSTVEEWRLVARDIVQRVGKVNWRATIIDWPGLGYSDRPKIDYNADVLEKFLVDFMSAPDCPISQTKNDLVVFGGGHAATITIRAAKKGLVKPAAIAAVAPTWAGPLPIVFGRDSDMETRYGLLRGTLRAPAVGWMMYNMLVSNEKAIQSQYKSHVYADPNNVTPSIVESRYALTKRKGARYVPAAFLTGLLDPVNSREEFLELFAALEGQIPVLVVSTKGSPKRSKAEMEALRGAKGVSKFVELPGALLPQEEYPAVVAEELYRFLQENFECKA</sequence>
<evidence type="ECO:0008006" key="3">
    <source>
        <dbReference type="Google" id="ProtNLM"/>
    </source>
</evidence>
<gene>
    <name evidence="1" type="ORF">VitviT2T_026152</name>
</gene>
<reference evidence="1 2" key="1">
    <citation type="journal article" date="2023" name="Hortic Res">
        <title>The complete reference genome for grapevine (Vitis vinifera L.) genetics and breeding.</title>
        <authorList>
            <person name="Shi X."/>
            <person name="Cao S."/>
            <person name="Wang X."/>
            <person name="Huang S."/>
            <person name="Wang Y."/>
            <person name="Liu Z."/>
            <person name="Liu W."/>
            <person name="Leng X."/>
            <person name="Peng Y."/>
            <person name="Wang N."/>
            <person name="Wang Y."/>
            <person name="Ma Z."/>
            <person name="Xu X."/>
            <person name="Zhang F."/>
            <person name="Xue H."/>
            <person name="Zhong H."/>
            <person name="Wang Y."/>
            <person name="Zhang K."/>
            <person name="Velt A."/>
            <person name="Avia K."/>
            <person name="Holtgrawe D."/>
            <person name="Grimplet J."/>
            <person name="Matus J.T."/>
            <person name="Ware D."/>
            <person name="Wu X."/>
            <person name="Wang H."/>
            <person name="Liu C."/>
            <person name="Fang Y."/>
            <person name="Rustenholz C."/>
            <person name="Cheng Z."/>
            <person name="Xiao H."/>
            <person name="Zhou Y."/>
        </authorList>
    </citation>
    <scope>NUCLEOTIDE SEQUENCE [LARGE SCALE GENOMIC DNA]</scope>
    <source>
        <strain evidence="2">cv. Pinot noir / PN40024</strain>
        <tissue evidence="1">Leaf</tissue>
    </source>
</reference>
<protein>
    <recommendedName>
        <fullName evidence="3">AB hydrolase-1 domain-containing protein</fullName>
    </recommendedName>
</protein>
<keyword evidence="2" id="KW-1185">Reference proteome</keyword>
<dbReference type="PANTHER" id="PTHR47914:SF1">
    <property type="entry name" value="ALPHA_BETA-HYDROLASES SUPERFAMILY PROTEIN"/>
    <property type="match status" value="1"/>
</dbReference>
<dbReference type="InterPro" id="IPR029058">
    <property type="entry name" value="AB_hydrolase_fold"/>
</dbReference>
<dbReference type="PANTHER" id="PTHR47914">
    <property type="entry name" value="ALPHA/BETA-HYDROLASES SUPERFAMILY PROTEIN"/>
    <property type="match status" value="1"/>
</dbReference>
<evidence type="ECO:0000313" key="1">
    <source>
        <dbReference type="EMBL" id="WKA08427.1"/>
    </source>
</evidence>
<dbReference type="EMBL" id="CP126664">
    <property type="protein sequence ID" value="WKA08427.1"/>
    <property type="molecule type" value="Genomic_DNA"/>
</dbReference>
<dbReference type="Gene3D" id="3.40.50.1820">
    <property type="entry name" value="alpha/beta hydrolase"/>
    <property type="match status" value="1"/>
</dbReference>
<name>A0ABY9DM40_VITVI</name>
<dbReference type="SUPFAM" id="SSF53474">
    <property type="entry name" value="alpha/beta-Hydrolases"/>
    <property type="match status" value="1"/>
</dbReference>
<accession>A0ABY9DM40</accession>
<organism evidence="1 2">
    <name type="scientific">Vitis vinifera</name>
    <name type="common">Grape</name>
    <dbReference type="NCBI Taxonomy" id="29760"/>
    <lineage>
        <taxon>Eukaryota</taxon>
        <taxon>Viridiplantae</taxon>
        <taxon>Streptophyta</taxon>
        <taxon>Embryophyta</taxon>
        <taxon>Tracheophyta</taxon>
        <taxon>Spermatophyta</taxon>
        <taxon>Magnoliopsida</taxon>
        <taxon>eudicotyledons</taxon>
        <taxon>Gunneridae</taxon>
        <taxon>Pentapetalae</taxon>
        <taxon>rosids</taxon>
        <taxon>Vitales</taxon>
        <taxon>Vitaceae</taxon>
        <taxon>Viteae</taxon>
        <taxon>Vitis</taxon>
    </lineage>
</organism>